<keyword evidence="2" id="KW-1185">Reference proteome</keyword>
<comment type="caution">
    <text evidence="1">The sequence shown here is derived from an EMBL/GenBank/DDBJ whole genome shotgun (WGS) entry which is preliminary data.</text>
</comment>
<accession>A0A1N7RR38</accession>
<dbReference type="Proteomes" id="UP000195569">
    <property type="component" value="Unassembled WGS sequence"/>
</dbReference>
<dbReference type="AlphaFoldDB" id="A0A1N7RR38"/>
<dbReference type="EMBL" id="CYGY02000012">
    <property type="protein sequence ID" value="SIT37563.1"/>
    <property type="molecule type" value="Genomic_DNA"/>
</dbReference>
<name>A0A1N7RR38_9BURK</name>
<evidence type="ECO:0000313" key="1">
    <source>
        <dbReference type="EMBL" id="SIT37563.1"/>
    </source>
</evidence>
<evidence type="ECO:0000313" key="2">
    <source>
        <dbReference type="Proteomes" id="UP000195569"/>
    </source>
</evidence>
<protein>
    <submittedName>
        <fullName evidence="1">Uncharacterized protein</fullName>
    </submittedName>
</protein>
<proteinExistence type="predicted"/>
<organism evidence="1 2">
    <name type="scientific">Paraburkholderia piptadeniae</name>
    <dbReference type="NCBI Taxonomy" id="1701573"/>
    <lineage>
        <taxon>Bacteria</taxon>
        <taxon>Pseudomonadati</taxon>
        <taxon>Pseudomonadota</taxon>
        <taxon>Betaproteobacteria</taxon>
        <taxon>Burkholderiales</taxon>
        <taxon>Burkholderiaceae</taxon>
        <taxon>Paraburkholderia</taxon>
    </lineage>
</organism>
<reference evidence="1" key="1">
    <citation type="submission" date="2016-12" db="EMBL/GenBank/DDBJ databases">
        <authorList>
            <person name="Moulin L."/>
        </authorList>
    </citation>
    <scope>NUCLEOTIDE SEQUENCE [LARGE SCALE GENOMIC DNA]</scope>
    <source>
        <strain evidence="1">STM 7183</strain>
    </source>
</reference>
<gene>
    <name evidence="1" type="ORF">BN2476_120040</name>
</gene>
<sequence length="84" mass="9187">MPVDDKSLISTTDDRKRERYRATYRATTAVACEKLTVSGRSPQGEFARERVTWSPAMGGATSPYSVGFSAASTVLNCPARRREG</sequence>